<dbReference type="EMBL" id="JAVDYC010000001">
    <property type="protein sequence ID" value="MDR7324736.1"/>
    <property type="molecule type" value="Genomic_DNA"/>
</dbReference>
<dbReference type="SUPFAM" id="SSF55729">
    <property type="entry name" value="Acyl-CoA N-acyltransferases (Nat)"/>
    <property type="match status" value="1"/>
</dbReference>
<proteinExistence type="predicted"/>
<name>A0AAE3ZS20_9ACTN</name>
<evidence type="ECO:0000259" key="1">
    <source>
        <dbReference type="PROSITE" id="PS51186"/>
    </source>
</evidence>
<reference evidence="2 3" key="1">
    <citation type="submission" date="2023-07" db="EMBL/GenBank/DDBJ databases">
        <title>Sequencing the genomes of 1000 actinobacteria strains.</title>
        <authorList>
            <person name="Klenk H.-P."/>
        </authorList>
    </citation>
    <scope>NUCLEOTIDE SEQUENCE [LARGE SCALE GENOMIC DNA]</scope>
    <source>
        <strain evidence="2 3">DSM 44711</strain>
    </source>
</reference>
<dbReference type="PROSITE" id="PS51186">
    <property type="entry name" value="GNAT"/>
    <property type="match status" value="1"/>
</dbReference>
<sequence length="221" mass="24061">MLDKRLYHHLVAWLGQWPPRQTVAVVGSERRILPGWDGKIHPFLGVGSPATGTVLSAAVPRVPALRALTDLPIDDLLAKVPDAVGAPDRQAFHGLFRWTTDPAPFPDAGEWTPVTDPVVPEWLRVFAPEVLIHRDPETGAYLAGVGIKRHDQHGNEISVGTEPAARGKGLARMLVAQAARRILDEGAIPTYLHDVTNIASSRVAENAGFPDRGWSFYGLED</sequence>
<keyword evidence="3" id="KW-1185">Reference proteome</keyword>
<accession>A0AAE3ZS20</accession>
<feature type="domain" description="N-acetyltransferase" evidence="1">
    <location>
        <begin position="82"/>
        <end position="221"/>
    </location>
</feature>
<protein>
    <submittedName>
        <fullName evidence="2">GNAT superfamily N-acetyltransferase</fullName>
    </submittedName>
</protein>
<dbReference type="InterPro" id="IPR016181">
    <property type="entry name" value="Acyl_CoA_acyltransferase"/>
</dbReference>
<dbReference type="AlphaFoldDB" id="A0AAE3ZS20"/>
<dbReference type="RefSeq" id="WP_310418577.1">
    <property type="nucleotide sequence ID" value="NZ_JAVDYC010000001.1"/>
</dbReference>
<evidence type="ECO:0000313" key="3">
    <source>
        <dbReference type="Proteomes" id="UP001183629"/>
    </source>
</evidence>
<comment type="caution">
    <text evidence="2">The sequence shown here is derived from an EMBL/GenBank/DDBJ whole genome shotgun (WGS) entry which is preliminary data.</text>
</comment>
<organism evidence="2 3">
    <name type="scientific">Catenuloplanes niger</name>
    <dbReference type="NCBI Taxonomy" id="587534"/>
    <lineage>
        <taxon>Bacteria</taxon>
        <taxon>Bacillati</taxon>
        <taxon>Actinomycetota</taxon>
        <taxon>Actinomycetes</taxon>
        <taxon>Micromonosporales</taxon>
        <taxon>Micromonosporaceae</taxon>
        <taxon>Catenuloplanes</taxon>
    </lineage>
</organism>
<dbReference type="Pfam" id="PF00583">
    <property type="entry name" value="Acetyltransf_1"/>
    <property type="match status" value="1"/>
</dbReference>
<gene>
    <name evidence="2" type="ORF">J2S44_004986</name>
</gene>
<dbReference type="InterPro" id="IPR000182">
    <property type="entry name" value="GNAT_dom"/>
</dbReference>
<dbReference type="CDD" id="cd04301">
    <property type="entry name" value="NAT_SF"/>
    <property type="match status" value="1"/>
</dbReference>
<evidence type="ECO:0000313" key="2">
    <source>
        <dbReference type="EMBL" id="MDR7324736.1"/>
    </source>
</evidence>
<dbReference type="GO" id="GO:0016747">
    <property type="term" value="F:acyltransferase activity, transferring groups other than amino-acyl groups"/>
    <property type="evidence" value="ECO:0007669"/>
    <property type="project" value="InterPro"/>
</dbReference>
<dbReference type="Proteomes" id="UP001183629">
    <property type="component" value="Unassembled WGS sequence"/>
</dbReference>
<dbReference type="Gene3D" id="3.40.630.30">
    <property type="match status" value="1"/>
</dbReference>